<dbReference type="AlphaFoldDB" id="A0A0F7ZIM0"/>
<dbReference type="PANTHER" id="PTHR46910">
    <property type="entry name" value="TRANSCRIPTION FACTOR PDR1"/>
    <property type="match status" value="1"/>
</dbReference>
<feature type="compositionally biased region" description="Polar residues" evidence="5">
    <location>
        <begin position="404"/>
        <end position="428"/>
    </location>
</feature>
<accession>A0A0F7ZIM0</accession>
<dbReference type="GO" id="GO:0003677">
    <property type="term" value="F:DNA binding"/>
    <property type="evidence" value="ECO:0007669"/>
    <property type="project" value="UniProtKB-KW"/>
</dbReference>
<feature type="region of interest" description="Disordered" evidence="5">
    <location>
        <begin position="381"/>
        <end position="465"/>
    </location>
</feature>
<evidence type="ECO:0000256" key="3">
    <source>
        <dbReference type="ARBA" id="ARBA00023125"/>
    </source>
</evidence>
<reference evidence="7 8" key="1">
    <citation type="journal article" date="2014" name="Genome Biol. Evol.">
        <title>Comparative genomics and transcriptomics analyses reveal divergent lifestyle features of nematode endoparasitic fungus Hirsutella minnesotensis.</title>
        <authorList>
            <person name="Lai Y."/>
            <person name="Liu K."/>
            <person name="Zhang X."/>
            <person name="Zhang X."/>
            <person name="Li K."/>
            <person name="Wang N."/>
            <person name="Shu C."/>
            <person name="Wu Y."/>
            <person name="Wang C."/>
            <person name="Bushley K.E."/>
            <person name="Xiang M."/>
            <person name="Liu X."/>
        </authorList>
    </citation>
    <scope>NUCLEOTIDE SEQUENCE [LARGE SCALE GENOMIC DNA]</scope>
    <source>
        <strain evidence="7 8">3608</strain>
    </source>
</reference>
<dbReference type="Pfam" id="PF00172">
    <property type="entry name" value="Zn_clus"/>
    <property type="match status" value="1"/>
</dbReference>
<keyword evidence="3" id="KW-0238">DNA-binding</keyword>
<dbReference type="SMART" id="SM00066">
    <property type="entry name" value="GAL4"/>
    <property type="match status" value="1"/>
</dbReference>
<evidence type="ECO:0000259" key="6">
    <source>
        <dbReference type="PROSITE" id="PS50048"/>
    </source>
</evidence>
<organism evidence="7 8">
    <name type="scientific">Hirsutella minnesotensis 3608</name>
    <dbReference type="NCBI Taxonomy" id="1043627"/>
    <lineage>
        <taxon>Eukaryota</taxon>
        <taxon>Fungi</taxon>
        <taxon>Dikarya</taxon>
        <taxon>Ascomycota</taxon>
        <taxon>Pezizomycotina</taxon>
        <taxon>Sordariomycetes</taxon>
        <taxon>Hypocreomycetidae</taxon>
        <taxon>Hypocreales</taxon>
        <taxon>Ophiocordycipitaceae</taxon>
        <taxon>Hirsutella</taxon>
    </lineage>
</organism>
<dbReference type="OrthoDB" id="5394557at2759"/>
<proteinExistence type="predicted"/>
<feature type="domain" description="Zn(2)-C6 fungal-type" evidence="6">
    <location>
        <begin position="69"/>
        <end position="103"/>
    </location>
</feature>
<feature type="region of interest" description="Disordered" evidence="5">
    <location>
        <begin position="44"/>
        <end position="63"/>
    </location>
</feature>
<evidence type="ECO:0000256" key="1">
    <source>
        <dbReference type="ARBA" id="ARBA00004123"/>
    </source>
</evidence>
<dbReference type="PANTHER" id="PTHR46910:SF3">
    <property type="entry name" value="HALOTOLERANCE PROTEIN 9-RELATED"/>
    <property type="match status" value="1"/>
</dbReference>
<dbReference type="GO" id="GO:0005634">
    <property type="term" value="C:nucleus"/>
    <property type="evidence" value="ECO:0007669"/>
    <property type="project" value="UniProtKB-SubCell"/>
</dbReference>
<evidence type="ECO:0000256" key="4">
    <source>
        <dbReference type="ARBA" id="ARBA00023242"/>
    </source>
</evidence>
<sequence>MVTTTCLSPNAAATAEAARRYPSLRSPYLTSYVDRKTVELSHRTAGSALADRDSGPDDSPGQRKRIAVACGRCRKRKIRCSGDVGNGQPCLNCRNAGVEPCQFLRVQSTELAPKGNTFSYNIDVSRLVQARNSSVVPSLWSSGTAYQTPLGLTDSQSMSHHRDTVVGSAPASYANRPYHAPTAWNTGCAEDAGVDYALCQPSFQASADSTYVANPYRLPSNGPPSRSAMLYMDTEAAYGYPSVSSASISSISGVRQLSSIESTSLSFQNLASSALSRSPSSGTDRLASTSAPRALLGSAPSLAYRTESRASTDYGKGALQQQQQQQAVDSSSSSGAASGVLGGYPSYESSHLSYNSHSLAGQLSRPGDGYMSSSAESLLPTEDTLGATGPCPDPGYPLLEATFHSGSQHPHSSIEATASNSAPNNTQPYVYHGPNTHEAGALAGDDDPIACQSIGEDDAKLSVKR</sequence>
<keyword evidence="2" id="KW-0479">Metal-binding</keyword>
<dbReference type="PROSITE" id="PS50048">
    <property type="entry name" value="ZN2_CY6_FUNGAL_2"/>
    <property type="match status" value="1"/>
</dbReference>
<dbReference type="CDD" id="cd00067">
    <property type="entry name" value="GAL4"/>
    <property type="match status" value="1"/>
</dbReference>
<dbReference type="InterPro" id="IPR001138">
    <property type="entry name" value="Zn2Cys6_DnaBD"/>
</dbReference>
<evidence type="ECO:0000256" key="5">
    <source>
        <dbReference type="SAM" id="MobiDB-lite"/>
    </source>
</evidence>
<dbReference type="InterPro" id="IPR050987">
    <property type="entry name" value="AtrR-like"/>
</dbReference>
<dbReference type="InterPro" id="IPR036864">
    <property type="entry name" value="Zn2-C6_fun-type_DNA-bd_sf"/>
</dbReference>
<dbReference type="PROSITE" id="PS00463">
    <property type="entry name" value="ZN2_CY6_FUNGAL_1"/>
    <property type="match status" value="1"/>
</dbReference>
<name>A0A0F7ZIM0_9HYPO</name>
<dbReference type="Gene3D" id="4.10.240.10">
    <property type="entry name" value="Zn(2)-C6 fungal-type DNA-binding domain"/>
    <property type="match status" value="1"/>
</dbReference>
<feature type="region of interest" description="Disordered" evidence="5">
    <location>
        <begin position="308"/>
        <end position="338"/>
    </location>
</feature>
<dbReference type="EMBL" id="KQ030531">
    <property type="protein sequence ID" value="KJZ73831.1"/>
    <property type="molecule type" value="Genomic_DNA"/>
</dbReference>
<dbReference type="GO" id="GO:0008270">
    <property type="term" value="F:zinc ion binding"/>
    <property type="evidence" value="ECO:0007669"/>
    <property type="project" value="InterPro"/>
</dbReference>
<keyword evidence="8" id="KW-1185">Reference proteome</keyword>
<protein>
    <recommendedName>
        <fullName evidence="6">Zn(2)-C6 fungal-type domain-containing protein</fullName>
    </recommendedName>
</protein>
<evidence type="ECO:0000313" key="8">
    <source>
        <dbReference type="Proteomes" id="UP000054481"/>
    </source>
</evidence>
<keyword evidence="4" id="KW-0539">Nucleus</keyword>
<gene>
    <name evidence="7" type="ORF">HIM_06724</name>
</gene>
<dbReference type="GO" id="GO:0000981">
    <property type="term" value="F:DNA-binding transcription factor activity, RNA polymerase II-specific"/>
    <property type="evidence" value="ECO:0007669"/>
    <property type="project" value="InterPro"/>
</dbReference>
<dbReference type="SUPFAM" id="SSF57701">
    <property type="entry name" value="Zn2/Cys6 DNA-binding domain"/>
    <property type="match status" value="1"/>
</dbReference>
<feature type="compositionally biased region" description="Low complexity" evidence="5">
    <location>
        <begin position="317"/>
        <end position="338"/>
    </location>
</feature>
<dbReference type="Proteomes" id="UP000054481">
    <property type="component" value="Unassembled WGS sequence"/>
</dbReference>
<evidence type="ECO:0000313" key="7">
    <source>
        <dbReference type="EMBL" id="KJZ73831.1"/>
    </source>
</evidence>
<comment type="subcellular location">
    <subcellularLocation>
        <location evidence="1">Nucleus</location>
    </subcellularLocation>
</comment>
<evidence type="ECO:0000256" key="2">
    <source>
        <dbReference type="ARBA" id="ARBA00022723"/>
    </source>
</evidence>